<proteinExistence type="predicted"/>
<name>A0A0K1PWQ8_9BACT</name>
<protein>
    <submittedName>
        <fullName evidence="1">Uncharacterized protein</fullName>
    </submittedName>
</protein>
<evidence type="ECO:0000313" key="2">
    <source>
        <dbReference type="Proteomes" id="UP000064967"/>
    </source>
</evidence>
<accession>A0A0K1PWQ8</accession>
<reference evidence="1 2" key="1">
    <citation type="submission" date="2015-08" db="EMBL/GenBank/DDBJ databases">
        <authorList>
            <person name="Babu N.S."/>
            <person name="Beckwith C.J."/>
            <person name="Beseler K.G."/>
            <person name="Brison A."/>
            <person name="Carone J.V."/>
            <person name="Caskin T.P."/>
            <person name="Diamond M."/>
            <person name="Durham M.E."/>
            <person name="Foxe J.M."/>
            <person name="Go M."/>
            <person name="Henderson B.A."/>
            <person name="Jones I.B."/>
            <person name="McGettigan J.A."/>
            <person name="Micheletti S.J."/>
            <person name="Nasrallah M.E."/>
            <person name="Ortiz D."/>
            <person name="Piller C.R."/>
            <person name="Privatt S.R."/>
            <person name="Schneider S.L."/>
            <person name="Sharp S."/>
            <person name="Smith T.C."/>
            <person name="Stanton J.D."/>
            <person name="Ullery H.E."/>
            <person name="Wilson R.J."/>
            <person name="Serrano M.G."/>
            <person name="Buck G."/>
            <person name="Lee V."/>
            <person name="Wang Y."/>
            <person name="Carvalho R."/>
            <person name="Voegtly L."/>
            <person name="Shi R."/>
            <person name="Duckworth R."/>
            <person name="Johnson A."/>
            <person name="Loviza R."/>
            <person name="Walstead R."/>
            <person name="Shah Z."/>
            <person name="Kiflezghi M."/>
            <person name="Wade K."/>
            <person name="Ball S.L."/>
            <person name="Bradley K.W."/>
            <person name="Asai D.J."/>
            <person name="Bowman C.A."/>
            <person name="Russell D.A."/>
            <person name="Pope W.H."/>
            <person name="Jacobs-Sera D."/>
            <person name="Hendrix R.W."/>
            <person name="Hatfull G.F."/>
        </authorList>
    </citation>
    <scope>NUCLEOTIDE SEQUENCE [LARGE SCALE GENOMIC DNA]</scope>
    <source>
        <strain evidence="1 2">DSM 27648</strain>
    </source>
</reference>
<dbReference type="AlphaFoldDB" id="A0A0K1PWQ8"/>
<dbReference type="KEGG" id="llu:AKJ09_04627"/>
<dbReference type="OrthoDB" id="311329at2"/>
<dbReference type="RefSeq" id="WP_146649018.1">
    <property type="nucleotide sequence ID" value="NZ_CP012333.1"/>
</dbReference>
<evidence type="ECO:0000313" key="1">
    <source>
        <dbReference type="EMBL" id="AKU97963.1"/>
    </source>
</evidence>
<keyword evidence="2" id="KW-1185">Reference proteome</keyword>
<sequence>MSYGSLVAANGPENNMSPHVALALTLPKGFSLSGEVWAFWRTSLDDGVYNVPGTLLRKGSANQGRYLGTQVEGT</sequence>
<dbReference type="Proteomes" id="UP000064967">
    <property type="component" value="Chromosome"/>
</dbReference>
<dbReference type="EMBL" id="CP012333">
    <property type="protein sequence ID" value="AKU97963.1"/>
    <property type="molecule type" value="Genomic_DNA"/>
</dbReference>
<gene>
    <name evidence="1" type="ORF">AKJ09_04627</name>
</gene>
<dbReference type="STRING" id="1391654.AKJ09_04627"/>
<organism evidence="1 2">
    <name type="scientific">Labilithrix luteola</name>
    <dbReference type="NCBI Taxonomy" id="1391654"/>
    <lineage>
        <taxon>Bacteria</taxon>
        <taxon>Pseudomonadati</taxon>
        <taxon>Myxococcota</taxon>
        <taxon>Polyangia</taxon>
        <taxon>Polyangiales</taxon>
        <taxon>Labilitrichaceae</taxon>
        <taxon>Labilithrix</taxon>
    </lineage>
</organism>